<keyword evidence="1" id="KW-1133">Transmembrane helix</keyword>
<evidence type="ECO:0000313" key="3">
    <source>
        <dbReference type="EMBL" id="CAF3386500.1"/>
    </source>
</evidence>
<evidence type="ECO:0000313" key="2">
    <source>
        <dbReference type="EMBL" id="CAF3322673.1"/>
    </source>
</evidence>
<gene>
    <name evidence="6" type="ORF">FME351_LOCUS32693</name>
    <name evidence="2" type="ORF">GRG538_LOCUS2584</name>
    <name evidence="7" type="ORF">HFQ381_LOCUS14348</name>
    <name evidence="4" type="ORF">KIK155_LOCUS8649</name>
    <name evidence="3" type="ORF">LUA448_LOCUS16260</name>
    <name evidence="10" type="ORF">QYT958_LOCUS6729</name>
    <name evidence="5" type="ORF">TIS948_LOCUS33398</name>
    <name evidence="11" type="ORF">TOA249_LOCUS7859</name>
    <name evidence="8" type="ORF">TSG867_LOCUS12940</name>
    <name evidence="9" type="ORF">UJA718_LOCUS22637</name>
</gene>
<evidence type="ECO:0000313" key="7">
    <source>
        <dbReference type="EMBL" id="CAF4313561.1"/>
    </source>
</evidence>
<dbReference type="Proteomes" id="UP000663851">
    <property type="component" value="Unassembled WGS sequence"/>
</dbReference>
<dbReference type="EMBL" id="CAJOBP010004712">
    <property type="protein sequence ID" value="CAF4448794.1"/>
    <property type="molecule type" value="Genomic_DNA"/>
</dbReference>
<keyword evidence="13" id="KW-1185">Reference proteome</keyword>
<dbReference type="Proteomes" id="UP000663833">
    <property type="component" value="Unassembled WGS sequence"/>
</dbReference>
<organism evidence="10 12">
    <name type="scientific">Rotaria socialis</name>
    <dbReference type="NCBI Taxonomy" id="392032"/>
    <lineage>
        <taxon>Eukaryota</taxon>
        <taxon>Metazoa</taxon>
        <taxon>Spiralia</taxon>
        <taxon>Gnathifera</taxon>
        <taxon>Rotifera</taxon>
        <taxon>Eurotatoria</taxon>
        <taxon>Bdelloidea</taxon>
        <taxon>Philodinida</taxon>
        <taxon>Philodinidae</taxon>
        <taxon>Rotaria</taxon>
    </lineage>
</organism>
<dbReference type="Proteomes" id="UP000663873">
    <property type="component" value="Unassembled WGS sequence"/>
</dbReference>
<protein>
    <submittedName>
        <fullName evidence="10">Uncharacterized protein</fullName>
    </submittedName>
</protein>
<reference evidence="10" key="1">
    <citation type="submission" date="2021-02" db="EMBL/GenBank/DDBJ databases">
        <authorList>
            <person name="Nowell W R."/>
        </authorList>
    </citation>
    <scope>NUCLEOTIDE SEQUENCE</scope>
</reference>
<evidence type="ECO:0000256" key="1">
    <source>
        <dbReference type="SAM" id="Phobius"/>
    </source>
</evidence>
<dbReference type="Proteomes" id="UP000663825">
    <property type="component" value="Unassembled WGS sequence"/>
</dbReference>
<dbReference type="EMBL" id="CAJOBS010000361">
    <property type="protein sequence ID" value="CAF4560023.1"/>
    <property type="molecule type" value="Genomic_DNA"/>
</dbReference>
<dbReference type="EMBL" id="CAJOBR010000612">
    <property type="protein sequence ID" value="CAF4528741.1"/>
    <property type="molecule type" value="Genomic_DNA"/>
</dbReference>
<comment type="caution">
    <text evidence="10">The sequence shown here is derived from an EMBL/GenBank/DDBJ whole genome shotgun (WGS) entry which is preliminary data.</text>
</comment>
<dbReference type="OrthoDB" id="9999686at2759"/>
<dbReference type="Proteomes" id="UP000663848">
    <property type="component" value="Unassembled WGS sequence"/>
</dbReference>
<proteinExistence type="predicted"/>
<evidence type="ECO:0000313" key="5">
    <source>
        <dbReference type="EMBL" id="CAF3471788.1"/>
    </source>
</evidence>
<evidence type="ECO:0000313" key="13">
    <source>
        <dbReference type="Proteomes" id="UP000663873"/>
    </source>
</evidence>
<dbReference type="Proteomes" id="UP000663838">
    <property type="component" value="Unassembled WGS sequence"/>
</dbReference>
<dbReference type="Proteomes" id="UP000663869">
    <property type="component" value="Unassembled WGS sequence"/>
</dbReference>
<feature type="transmembrane region" description="Helical" evidence="1">
    <location>
        <begin position="7"/>
        <end position="27"/>
    </location>
</feature>
<keyword evidence="1" id="KW-0472">Membrane</keyword>
<dbReference type="EMBL" id="CAJNYV010001128">
    <property type="protein sequence ID" value="CAF3406706.1"/>
    <property type="molecule type" value="Genomic_DNA"/>
</dbReference>
<dbReference type="Proteomes" id="UP000663872">
    <property type="component" value="Unassembled WGS sequence"/>
</dbReference>
<dbReference type="Proteomes" id="UP000663862">
    <property type="component" value="Unassembled WGS sequence"/>
</dbReference>
<evidence type="ECO:0000313" key="6">
    <source>
        <dbReference type="EMBL" id="CAF3784938.1"/>
    </source>
</evidence>
<evidence type="ECO:0000313" key="11">
    <source>
        <dbReference type="EMBL" id="CAF4560023.1"/>
    </source>
</evidence>
<dbReference type="EMBL" id="CAJOBQ010000673">
    <property type="protein sequence ID" value="CAF4400267.1"/>
    <property type="molecule type" value="Genomic_DNA"/>
</dbReference>
<dbReference type="Proteomes" id="UP000663865">
    <property type="component" value="Unassembled WGS sequence"/>
</dbReference>
<dbReference type="EMBL" id="CAJNYT010000061">
    <property type="protein sequence ID" value="CAF3322673.1"/>
    <property type="molecule type" value="Genomic_DNA"/>
</dbReference>
<evidence type="ECO:0000313" key="9">
    <source>
        <dbReference type="EMBL" id="CAF4448794.1"/>
    </source>
</evidence>
<accession>A0A820XHM9</accession>
<evidence type="ECO:0000313" key="12">
    <source>
        <dbReference type="Proteomes" id="UP000663848"/>
    </source>
</evidence>
<name>A0A820XHM9_9BILA</name>
<evidence type="ECO:0000313" key="4">
    <source>
        <dbReference type="EMBL" id="CAF3406706.1"/>
    </source>
</evidence>
<sequence length="331" mass="38455">MDYSRRYGSTHFILLICPYIFIVYSYISNQSSSSSSSSSGTIPIKQKLRSTQSTDAGRVLVIYVWADTDVQSLGNLQFFIRYGVHPSQPADYYFILQQVGKKPVNQSRLPSLPPNAHYIQHENKCYDFGTFGWFLSRNMINKSLYKYFIFMNASIRGPYFAAYFDDEHMWWFTVFTKRLNDEIKLVGSTINCEHKPHVQSYLLVTDRIGLSILTDQKQGVFNCKNDYSDAVFNGEIGASQLILHANYQIASLQIKYQGWDFRKKEREACNNRVSPIFVDRSVDGIGHDPYELVFVKYKGLPPFDSDLERRALIYQKWLEEQPSESKKLKFE</sequence>
<dbReference type="EMBL" id="CAJOBO010000933">
    <property type="protein sequence ID" value="CAF4313561.1"/>
    <property type="molecule type" value="Genomic_DNA"/>
</dbReference>
<evidence type="ECO:0000313" key="10">
    <source>
        <dbReference type="EMBL" id="CAF4528741.1"/>
    </source>
</evidence>
<dbReference type="AlphaFoldDB" id="A0A820XHM9"/>
<dbReference type="EMBL" id="CAJNYD010002019">
    <property type="protein sequence ID" value="CAF3386500.1"/>
    <property type="molecule type" value="Genomic_DNA"/>
</dbReference>
<keyword evidence="1" id="KW-0812">Transmembrane</keyword>
<dbReference type="EMBL" id="CAJNYU010004686">
    <property type="protein sequence ID" value="CAF3784938.1"/>
    <property type="molecule type" value="Genomic_DNA"/>
</dbReference>
<dbReference type="EMBL" id="CAJNXB010006189">
    <property type="protein sequence ID" value="CAF3471788.1"/>
    <property type="molecule type" value="Genomic_DNA"/>
</dbReference>
<evidence type="ECO:0000313" key="8">
    <source>
        <dbReference type="EMBL" id="CAF4400267.1"/>
    </source>
</evidence>